<feature type="domain" description="NOL9 N-terminal" evidence="12">
    <location>
        <begin position="455"/>
        <end position="562"/>
    </location>
</feature>
<dbReference type="GO" id="GO:0051731">
    <property type="term" value="F:polynucleotide 5'-hydroxyl-kinase activity"/>
    <property type="evidence" value="ECO:0007669"/>
    <property type="project" value="InterPro"/>
</dbReference>
<comment type="subcellular location">
    <subcellularLocation>
        <location evidence="1">Nucleus</location>
        <location evidence="1">Nucleolus</location>
    </subcellularLocation>
</comment>
<dbReference type="InterPro" id="IPR032319">
    <property type="entry name" value="CLP1_P"/>
</dbReference>
<evidence type="ECO:0000313" key="14">
    <source>
        <dbReference type="EMBL" id="KAJ8047129.1"/>
    </source>
</evidence>
<evidence type="ECO:0000256" key="4">
    <source>
        <dbReference type="ARBA" id="ARBA00022679"/>
    </source>
</evidence>
<dbReference type="PANTHER" id="PTHR12755:SF3">
    <property type="entry name" value="POLYNUCLEOTIDE 5'-HYDROXYL-KINASE NOL9"/>
    <property type="match status" value="1"/>
</dbReference>
<dbReference type="Gene3D" id="3.40.50.300">
    <property type="entry name" value="P-loop containing nucleotide triphosphate hydrolases"/>
    <property type="match status" value="1"/>
</dbReference>
<keyword evidence="6" id="KW-0418">Kinase</keyword>
<feature type="compositionally biased region" description="Basic residues" evidence="10">
    <location>
        <begin position="165"/>
        <end position="180"/>
    </location>
</feature>
<organism evidence="14 15">
    <name type="scientific">Holothuria leucospilota</name>
    <name type="common">Black long sea cucumber</name>
    <name type="synonym">Mertensiothuria leucospilota</name>
    <dbReference type="NCBI Taxonomy" id="206669"/>
    <lineage>
        <taxon>Eukaryota</taxon>
        <taxon>Metazoa</taxon>
        <taxon>Echinodermata</taxon>
        <taxon>Eleutherozoa</taxon>
        <taxon>Echinozoa</taxon>
        <taxon>Holothuroidea</taxon>
        <taxon>Aspidochirotacea</taxon>
        <taxon>Aspidochirotida</taxon>
        <taxon>Holothuriidae</taxon>
        <taxon>Holothuria</taxon>
    </lineage>
</organism>
<dbReference type="PANTHER" id="PTHR12755">
    <property type="entry name" value="CLEAVAGE/POLYADENYLATION FACTOR IA SUBUNIT CLP1P"/>
    <property type="match status" value="1"/>
</dbReference>
<feature type="region of interest" description="Disordered" evidence="10">
    <location>
        <begin position="363"/>
        <end position="438"/>
    </location>
</feature>
<keyword evidence="7" id="KW-0067">ATP-binding</keyword>
<dbReference type="SUPFAM" id="SSF52540">
    <property type="entry name" value="P-loop containing nucleoside triphosphate hydrolases"/>
    <property type="match status" value="1"/>
</dbReference>
<name>A0A9Q1HHS8_HOLLE</name>
<feature type="compositionally biased region" description="Low complexity" evidence="10">
    <location>
        <begin position="398"/>
        <end position="409"/>
    </location>
</feature>
<proteinExistence type="inferred from homology"/>
<evidence type="ECO:0000256" key="10">
    <source>
        <dbReference type="SAM" id="MobiDB-lite"/>
    </source>
</evidence>
<evidence type="ECO:0000256" key="8">
    <source>
        <dbReference type="ARBA" id="ARBA00023242"/>
    </source>
</evidence>
<dbReference type="Proteomes" id="UP001152320">
    <property type="component" value="Chromosome 2"/>
</dbReference>
<evidence type="ECO:0000256" key="5">
    <source>
        <dbReference type="ARBA" id="ARBA00022741"/>
    </source>
</evidence>
<dbReference type="EMBL" id="JAIZAY010000002">
    <property type="protein sequence ID" value="KAJ8047129.1"/>
    <property type="molecule type" value="Genomic_DNA"/>
</dbReference>
<feature type="compositionally biased region" description="Acidic residues" evidence="10">
    <location>
        <begin position="291"/>
        <end position="302"/>
    </location>
</feature>
<evidence type="ECO:0000256" key="7">
    <source>
        <dbReference type="ARBA" id="ARBA00022840"/>
    </source>
</evidence>
<dbReference type="InterPro" id="IPR027417">
    <property type="entry name" value="P-loop_NTPase"/>
</dbReference>
<evidence type="ECO:0000259" key="13">
    <source>
        <dbReference type="Pfam" id="PF25467"/>
    </source>
</evidence>
<dbReference type="Pfam" id="PF16575">
    <property type="entry name" value="CLP1_P"/>
    <property type="match status" value="1"/>
</dbReference>
<dbReference type="AlphaFoldDB" id="A0A9Q1HHS8"/>
<sequence>MAKRKESKQMGKENERRIKRNRNIVPKRVKMKRKQALKKKAERKLVLPEGSTDYLEAGNRVLVVDLMQQGSVNGNPSRQVTSEECQEEVTNSSLLSMGNTHRKNDQVNPQTSISGRQRLSEISLELSGIENLEKTSKQVDEDKGKFSANEGSFLSSTPRSEGTQLKRKKIKKIPTDKRKHSKRVLIVDSMQHPANLCKEHDEGESSGMTSNISSLTNNDQLATISPAIRKRERTSKKNNKNDKIGILSSNSSLSQKSTLCGHPKENFSRIDLPDVSIVDVDDDFMYDNEEGTWEIENDELEISESYSTDSGDGGEIEGSHQIHQRIGSDSELEQDENDSENDITGNNSSLKCKSFEVTAEGINSPFSSSKKMTKTEKDLQGSRSDCNNEDQINSGIYSSPVVQVSGSGSKDNVSQEEADLNPASKQNSKKSRKKCPKIKKVKKDETPFRLFQHTESGKAVLIFPQDAEAPFVGRVFLQTLIGSVTVNGFKVKANHCWYPIYATANANISTLKVKVLDNKSQRKHEAEVSVIERLKFEKDKATLTTMAANGPFAALMLQRLECNAWNYAKQLNLSEYAGDVTVNHEFPISMQYSEIFHELGFFLYPLKYCGVSQLKPIKTLPGQENAIGTILDCYKENNEVPVVVICGHQGSGKSTFSRNLVNCFLNETDAICYIEADTGQSELTPSCLLSLHYLTEPLLGTPFVHQRQPAKMFFFGSNETKKSPDLYLEMLAALHQYYTETFPSKPLVVNTNGWVTGLGACLLTDMLHIMKPTQIVLLKNDDQLTPSDYFSDRSWLGNKDARNLLSTSILTVQAAPKNPLGSKVLRRNMTLVGYLSTLFKPSLIGQKFRLSSITPYVVPWSSVAVHVCNHTISTNHILYALNASIVGLCAVDPSKMFEIEGSVPSDGLPKILKETPVCDCLGLGIVRGIDPVMKVFYIITPVAVEELPRVTALIKGTHSLPHSMLKEDFDLDKLPYVATSLNPVPVSQPFLTTKRFSRNPWAVIKNMRNMATKTT</sequence>
<dbReference type="Pfam" id="PF24419">
    <property type="entry name" value="Cupin_NOL9"/>
    <property type="match status" value="1"/>
</dbReference>
<evidence type="ECO:0000259" key="11">
    <source>
        <dbReference type="Pfam" id="PF16575"/>
    </source>
</evidence>
<accession>A0A9Q1HHS8</accession>
<feature type="compositionally biased region" description="Basic and acidic residues" evidence="10">
    <location>
        <begin position="7"/>
        <end position="16"/>
    </location>
</feature>
<keyword evidence="15" id="KW-1185">Reference proteome</keyword>
<evidence type="ECO:0000256" key="3">
    <source>
        <dbReference type="ARBA" id="ARBA00022552"/>
    </source>
</evidence>
<feature type="region of interest" description="Disordered" evidence="10">
    <location>
        <begin position="96"/>
        <end position="118"/>
    </location>
</feature>
<dbReference type="InterPro" id="IPR057570">
    <property type="entry name" value="NOL9_C"/>
</dbReference>
<evidence type="ECO:0000256" key="9">
    <source>
        <dbReference type="ARBA" id="ARBA00071212"/>
    </source>
</evidence>
<dbReference type="InterPro" id="IPR045116">
    <property type="entry name" value="Clp1/Grc3"/>
</dbReference>
<evidence type="ECO:0000256" key="6">
    <source>
        <dbReference type="ARBA" id="ARBA00022777"/>
    </source>
</evidence>
<evidence type="ECO:0000313" key="15">
    <source>
        <dbReference type="Proteomes" id="UP001152320"/>
    </source>
</evidence>
<gene>
    <name evidence="14" type="ORF">HOLleu_06036</name>
</gene>
<keyword evidence="5" id="KW-0547">Nucleotide-binding</keyword>
<feature type="region of interest" description="Disordered" evidence="10">
    <location>
        <begin position="1"/>
        <end position="42"/>
    </location>
</feature>
<feature type="compositionally biased region" description="Polar residues" evidence="10">
    <location>
        <begin position="149"/>
        <end position="163"/>
    </location>
</feature>
<evidence type="ECO:0000256" key="1">
    <source>
        <dbReference type="ARBA" id="ARBA00004604"/>
    </source>
</evidence>
<keyword evidence="8" id="KW-0539">Nucleus</keyword>
<feature type="region of interest" description="Disordered" evidence="10">
    <location>
        <begin position="198"/>
        <end position="224"/>
    </location>
</feature>
<evidence type="ECO:0000259" key="12">
    <source>
        <dbReference type="Pfam" id="PF24419"/>
    </source>
</evidence>
<comment type="similarity">
    <text evidence="2">Belongs to the Clp1 family. NOL9/GRC3 subfamily.</text>
</comment>
<dbReference type="OrthoDB" id="2405412at2759"/>
<dbReference type="InterPro" id="IPR057573">
    <property type="entry name" value="NOL9_N"/>
</dbReference>
<feature type="compositionally biased region" description="Basic residues" evidence="10">
    <location>
        <begin position="17"/>
        <end position="42"/>
    </location>
</feature>
<feature type="compositionally biased region" description="Basic and acidic residues" evidence="10">
    <location>
        <begin position="133"/>
        <end position="145"/>
    </location>
</feature>
<evidence type="ECO:0000256" key="2">
    <source>
        <dbReference type="ARBA" id="ARBA00011003"/>
    </source>
</evidence>
<feature type="compositionally biased region" description="Acidic residues" evidence="10">
    <location>
        <begin position="330"/>
        <end position="341"/>
    </location>
</feature>
<reference evidence="14" key="1">
    <citation type="submission" date="2021-10" db="EMBL/GenBank/DDBJ databases">
        <title>Tropical sea cucumber genome reveals ecological adaptation and Cuvierian tubules defense mechanism.</title>
        <authorList>
            <person name="Chen T."/>
        </authorList>
    </citation>
    <scope>NUCLEOTIDE SEQUENCE</scope>
    <source>
        <strain evidence="14">Nanhai2018</strain>
        <tissue evidence="14">Muscle</tissue>
    </source>
</reference>
<feature type="compositionally biased region" description="Basic residues" evidence="10">
    <location>
        <begin position="427"/>
        <end position="438"/>
    </location>
</feature>
<keyword evidence="3" id="KW-0698">rRNA processing</keyword>
<dbReference type="GO" id="GO:0005524">
    <property type="term" value="F:ATP binding"/>
    <property type="evidence" value="ECO:0007669"/>
    <property type="project" value="UniProtKB-KW"/>
</dbReference>
<feature type="domain" description="Clp1 P-loop" evidence="11">
    <location>
        <begin position="647"/>
        <end position="784"/>
    </location>
</feature>
<feature type="compositionally biased region" description="Polar residues" evidence="10">
    <location>
        <begin position="381"/>
        <end position="397"/>
    </location>
</feature>
<feature type="region of interest" description="Disordered" evidence="10">
    <location>
        <begin position="133"/>
        <end position="180"/>
    </location>
</feature>
<keyword evidence="4" id="KW-0808">Transferase</keyword>
<feature type="compositionally biased region" description="Polar residues" evidence="10">
    <location>
        <begin position="106"/>
        <end position="117"/>
    </location>
</feature>
<dbReference type="GO" id="GO:0005730">
    <property type="term" value="C:nucleolus"/>
    <property type="evidence" value="ECO:0007669"/>
    <property type="project" value="UniProtKB-SubCell"/>
</dbReference>
<feature type="compositionally biased region" description="Polar residues" evidence="10">
    <location>
        <begin position="206"/>
        <end position="223"/>
    </location>
</feature>
<comment type="caution">
    <text evidence="14">The sequence shown here is derived from an EMBL/GenBank/DDBJ whole genome shotgun (WGS) entry which is preliminary data.</text>
</comment>
<feature type="region of interest" description="Disordered" evidence="10">
    <location>
        <begin position="291"/>
        <end position="349"/>
    </location>
</feature>
<dbReference type="GO" id="GO:0000448">
    <property type="term" value="P:cleavage in ITS2 between 5.8S rRNA and LSU-rRNA of tricistronic rRNA transcript (SSU-rRNA, 5.8S rRNA, LSU-rRNA)"/>
    <property type="evidence" value="ECO:0007669"/>
    <property type="project" value="TreeGrafter"/>
</dbReference>
<feature type="domain" description="NOL9 C-terminal" evidence="13">
    <location>
        <begin position="852"/>
        <end position="961"/>
    </location>
</feature>
<protein>
    <recommendedName>
        <fullName evidence="9">Polynucleotide 5'-hydroxyl-kinase NOL9</fullName>
    </recommendedName>
</protein>
<dbReference type="Pfam" id="PF25467">
    <property type="entry name" value="NOL9_C"/>
    <property type="match status" value="1"/>
</dbReference>